<protein>
    <submittedName>
        <fullName evidence="2">Pyridoxamine 5'-phosphate oxidase family protein</fullName>
    </submittedName>
</protein>
<dbReference type="Gene3D" id="2.30.110.10">
    <property type="entry name" value="Electron Transport, Fmn-binding Protein, Chain A"/>
    <property type="match status" value="1"/>
</dbReference>
<organism evidence="2 3">
    <name type="scientific">Rhodococcus gannanensis</name>
    <dbReference type="NCBI Taxonomy" id="1960308"/>
    <lineage>
        <taxon>Bacteria</taxon>
        <taxon>Bacillati</taxon>
        <taxon>Actinomycetota</taxon>
        <taxon>Actinomycetes</taxon>
        <taxon>Mycobacteriales</taxon>
        <taxon>Nocardiaceae</taxon>
        <taxon>Rhodococcus</taxon>
    </lineage>
</organism>
<dbReference type="SUPFAM" id="SSF50475">
    <property type="entry name" value="FMN-binding split barrel"/>
    <property type="match status" value="1"/>
</dbReference>
<dbReference type="EMBL" id="JBHUFB010000009">
    <property type="protein sequence ID" value="MFD1812540.1"/>
    <property type="molecule type" value="Genomic_DNA"/>
</dbReference>
<dbReference type="Pfam" id="PF01243">
    <property type="entry name" value="PNPOx_N"/>
    <property type="match status" value="1"/>
</dbReference>
<dbReference type="PANTHER" id="PTHR42815">
    <property type="entry name" value="FAD-BINDING, PUTATIVE (AFU_ORTHOLOGUE AFUA_6G07600)-RELATED"/>
    <property type="match status" value="1"/>
</dbReference>
<evidence type="ECO:0000259" key="1">
    <source>
        <dbReference type="Pfam" id="PF01243"/>
    </source>
</evidence>
<evidence type="ECO:0000313" key="2">
    <source>
        <dbReference type="EMBL" id="MFD1812540.1"/>
    </source>
</evidence>
<gene>
    <name evidence="2" type="ORF">ACFSJG_09970</name>
</gene>
<comment type="caution">
    <text evidence="2">The sequence shown here is derived from an EMBL/GenBank/DDBJ whole genome shotgun (WGS) entry which is preliminary data.</text>
</comment>
<dbReference type="RefSeq" id="WP_378485040.1">
    <property type="nucleotide sequence ID" value="NZ_JBHUFB010000009.1"/>
</dbReference>
<accession>A0ABW4P275</accession>
<dbReference type="Proteomes" id="UP001597286">
    <property type="component" value="Unassembled WGS sequence"/>
</dbReference>
<proteinExistence type="predicted"/>
<name>A0ABW4P275_9NOCA</name>
<sequence length="319" mass="33981">MTEVSVIRSVTTVDQLEALYGERPPVTMLKAIPFLDDHCRTFLQRSPFAVLGAQGADGTQRSLVVGGEPGVMTAADRNTLRIESPCLPGLLGDGAPGGMVALVPGYGETLRVNGRLHRDGTAAVLRVDEAYLHCARSVTRSGLWNDVEARTAAAPGADLADPHVREFLARSRFLTITSTDAGGGTDVSPKGDEAGFLVPLGPRTLAFPDRPGNRRTDTLRNLLQHPEVSLLSLVAGDDRVLHVQGRATITDDPGLRTRLAAGLAEPELVVVVDVDDVDLRPDPALATSRLWNPDARGGHADLPKAGQIWTDHLALDNVN</sequence>
<dbReference type="InterPro" id="IPR012349">
    <property type="entry name" value="Split_barrel_FMN-bd"/>
</dbReference>
<evidence type="ECO:0000313" key="3">
    <source>
        <dbReference type="Proteomes" id="UP001597286"/>
    </source>
</evidence>
<dbReference type="InterPro" id="IPR011576">
    <property type="entry name" value="Pyridox_Oxase_N"/>
</dbReference>
<dbReference type="PANTHER" id="PTHR42815:SF2">
    <property type="entry name" value="FAD-BINDING, PUTATIVE (AFU_ORTHOLOGUE AFUA_6G07600)-RELATED"/>
    <property type="match status" value="1"/>
</dbReference>
<feature type="domain" description="Pyridoxamine 5'-phosphate oxidase N-terminal" evidence="1">
    <location>
        <begin position="161"/>
        <end position="259"/>
    </location>
</feature>
<reference evidence="3" key="1">
    <citation type="journal article" date="2019" name="Int. J. Syst. Evol. Microbiol.">
        <title>The Global Catalogue of Microorganisms (GCM) 10K type strain sequencing project: providing services to taxonomists for standard genome sequencing and annotation.</title>
        <authorList>
            <consortium name="The Broad Institute Genomics Platform"/>
            <consortium name="The Broad Institute Genome Sequencing Center for Infectious Disease"/>
            <person name="Wu L."/>
            <person name="Ma J."/>
        </authorList>
    </citation>
    <scope>NUCLEOTIDE SEQUENCE [LARGE SCALE GENOMIC DNA]</scope>
    <source>
        <strain evidence="3">DT72</strain>
    </source>
</reference>
<keyword evidence="3" id="KW-1185">Reference proteome</keyword>